<dbReference type="Gene3D" id="3.40.50.300">
    <property type="entry name" value="P-loop containing nucleotide triphosphate hydrolases"/>
    <property type="match status" value="1"/>
</dbReference>
<dbReference type="SMR" id="A0A0H3K2L5"/>
<reference evidence="3 4" key="1">
    <citation type="journal article" date="2007" name="Photosyn. Res.">
        <title>Complete nucleotide sequence of the freshwater unicellular cyanobacterium Synechococcus elongatus PCC 6301 chromosome: gene content and organization.</title>
        <authorList>
            <person name="Sugita C."/>
            <person name="Ogata K."/>
            <person name="Shikata M."/>
            <person name="Jikuya H."/>
            <person name="Takano J."/>
            <person name="Furumichi M."/>
            <person name="Kanehisa M."/>
            <person name="Omata T."/>
            <person name="Sugiura M."/>
            <person name="Sugita M."/>
        </authorList>
    </citation>
    <scope>NUCLEOTIDE SEQUENCE [LARGE SCALE GENOMIC DNA]</scope>
    <source>
        <strain evidence="4">ATCC 27144 / PCC 6301 / SAUG 1402/1</strain>
    </source>
</reference>
<dbReference type="AlphaFoldDB" id="A0A0H3K2L5"/>
<dbReference type="InterPro" id="IPR033756">
    <property type="entry name" value="YlxH/NBP35"/>
</dbReference>
<accession>A0A0H3K2L5</accession>
<dbReference type="eggNOG" id="COG0455">
    <property type="taxonomic scope" value="Bacteria"/>
</dbReference>
<name>A0A0H3K2L5_SYNP6</name>
<gene>
    <name evidence="3" type="primary">minD</name>
    <name evidence="3" type="ordered locus">syc1292_d</name>
</gene>
<dbReference type="GO" id="GO:0005524">
    <property type="term" value="F:ATP binding"/>
    <property type="evidence" value="ECO:0007669"/>
    <property type="project" value="UniProtKB-KW"/>
</dbReference>
<dbReference type="PANTHER" id="PTHR13696:SF99">
    <property type="entry name" value="COBYRINIC ACID AC-DIAMIDE SYNTHASE"/>
    <property type="match status" value="1"/>
</dbReference>
<dbReference type="GeneID" id="72429034"/>
<keyword evidence="2" id="KW-0067">ATP-binding</keyword>
<keyword evidence="3" id="KW-0131">Cell cycle</keyword>
<sequence>MTQIVSVHSFRGGTGKSNMTANLATTLALQGHRVGVVDTDIQSPGIHIILGLRDEDIDQSLNDFLWGQCTIEQAVYDVTPAAVEQAGGRILLSPSSLNASKIAKILREGYDVGNLNDGFLAFGETLNLDFLLIDTHPGINEETLLSIAISDGLVMLMRPDRQDYLGTAVAVQVAKKLDVPKMLIAVNKVPSFFDFAEVRAKVESNYGVPVGALFPLADEVLNLASQGLLCIDQPQHPISVELRQLAHALISD</sequence>
<keyword evidence="3" id="KW-0132">Cell division</keyword>
<organism evidence="3 4">
    <name type="scientific">Synechococcus sp. (strain ATCC 27144 / PCC 6301 / SAUG 1402/1)</name>
    <name type="common">Anacystis nidulans</name>
    <dbReference type="NCBI Taxonomy" id="269084"/>
    <lineage>
        <taxon>Bacteria</taxon>
        <taxon>Bacillati</taxon>
        <taxon>Cyanobacteriota</taxon>
        <taxon>Cyanophyceae</taxon>
        <taxon>Synechococcales</taxon>
        <taxon>Synechococcaceae</taxon>
        <taxon>Synechococcus</taxon>
    </lineage>
</organism>
<evidence type="ECO:0000313" key="3">
    <source>
        <dbReference type="EMBL" id="BAD79482.1"/>
    </source>
</evidence>
<proteinExistence type="predicted"/>
<dbReference type="Pfam" id="PF10609">
    <property type="entry name" value="ParA"/>
    <property type="match status" value="1"/>
</dbReference>
<dbReference type="PANTHER" id="PTHR13696">
    <property type="entry name" value="P-LOOP CONTAINING NUCLEOSIDE TRIPHOSPHATE HYDROLASE"/>
    <property type="match status" value="1"/>
</dbReference>
<dbReference type="InterPro" id="IPR050678">
    <property type="entry name" value="DNA_Partitioning_ATPase"/>
</dbReference>
<evidence type="ECO:0000256" key="1">
    <source>
        <dbReference type="ARBA" id="ARBA00022741"/>
    </source>
</evidence>
<dbReference type="KEGG" id="syc:syc1292_d"/>
<dbReference type="Proteomes" id="UP000001175">
    <property type="component" value="Chromosome"/>
</dbReference>
<evidence type="ECO:0000313" key="4">
    <source>
        <dbReference type="Proteomes" id="UP000001175"/>
    </source>
</evidence>
<dbReference type="InterPro" id="IPR027417">
    <property type="entry name" value="P-loop_NTPase"/>
</dbReference>
<dbReference type="GO" id="GO:0051301">
    <property type="term" value="P:cell division"/>
    <property type="evidence" value="ECO:0007669"/>
    <property type="project" value="UniProtKB-KW"/>
</dbReference>
<dbReference type="SUPFAM" id="SSF52540">
    <property type="entry name" value="P-loop containing nucleoside triphosphate hydrolases"/>
    <property type="match status" value="1"/>
</dbReference>
<protein>
    <submittedName>
        <fullName evidence="3">Probable cell division inhibitor minD</fullName>
    </submittedName>
</protein>
<dbReference type="EMBL" id="AP008231">
    <property type="protein sequence ID" value="BAD79482.1"/>
    <property type="molecule type" value="Genomic_DNA"/>
</dbReference>
<evidence type="ECO:0000256" key="2">
    <source>
        <dbReference type="ARBA" id="ARBA00022840"/>
    </source>
</evidence>
<dbReference type="RefSeq" id="WP_011243604.1">
    <property type="nucleotide sequence ID" value="NC_006576.1"/>
</dbReference>
<keyword evidence="1" id="KW-0547">Nucleotide-binding</keyword>